<sequence length="96" mass="10877">GRLAQDLLDDEDSPEDGVDDMAAEPQQLPKRVRLFFGTTYPVLLKDLFNYEAPDIKGQDLNIFKKSGLSNLQKQLEAYDLLTREMQKPVMTAGFDV</sequence>
<proteinExistence type="predicted"/>
<protein>
    <submittedName>
        <fullName evidence="2">Uncharacterized protein</fullName>
    </submittedName>
</protein>
<reference evidence="2" key="1">
    <citation type="submission" date="2021-01" db="EMBL/GenBank/DDBJ databases">
        <authorList>
            <person name="Kaushik A."/>
        </authorList>
    </citation>
    <scope>NUCLEOTIDE SEQUENCE</scope>
    <source>
        <strain evidence="2">AG1-1C</strain>
    </source>
</reference>
<feature type="compositionally biased region" description="Acidic residues" evidence="1">
    <location>
        <begin position="7"/>
        <end position="22"/>
    </location>
</feature>
<feature type="region of interest" description="Disordered" evidence="1">
    <location>
        <begin position="1"/>
        <end position="24"/>
    </location>
</feature>
<organism evidence="2 3">
    <name type="scientific">Rhizoctonia solani</name>
    <dbReference type="NCBI Taxonomy" id="456999"/>
    <lineage>
        <taxon>Eukaryota</taxon>
        <taxon>Fungi</taxon>
        <taxon>Dikarya</taxon>
        <taxon>Basidiomycota</taxon>
        <taxon>Agaricomycotina</taxon>
        <taxon>Agaricomycetes</taxon>
        <taxon>Cantharellales</taxon>
        <taxon>Ceratobasidiaceae</taxon>
        <taxon>Rhizoctonia</taxon>
    </lineage>
</organism>
<evidence type="ECO:0000313" key="2">
    <source>
        <dbReference type="EMBL" id="CAE6375138.1"/>
    </source>
</evidence>
<gene>
    <name evidence="2" type="ORF">RDB_LOCUS29186</name>
</gene>
<dbReference type="EMBL" id="CAJMWS010000169">
    <property type="protein sequence ID" value="CAE6375138.1"/>
    <property type="molecule type" value="Genomic_DNA"/>
</dbReference>
<comment type="caution">
    <text evidence="2">The sequence shown here is derived from an EMBL/GenBank/DDBJ whole genome shotgun (WGS) entry which is preliminary data.</text>
</comment>
<accession>A0A8H2WI40</accession>
<dbReference type="Proteomes" id="UP000663846">
    <property type="component" value="Unassembled WGS sequence"/>
</dbReference>
<evidence type="ECO:0000256" key="1">
    <source>
        <dbReference type="SAM" id="MobiDB-lite"/>
    </source>
</evidence>
<evidence type="ECO:0000313" key="3">
    <source>
        <dbReference type="Proteomes" id="UP000663846"/>
    </source>
</evidence>
<dbReference type="AlphaFoldDB" id="A0A8H2WI40"/>
<feature type="non-terminal residue" evidence="2">
    <location>
        <position position="1"/>
    </location>
</feature>
<name>A0A8H2WI40_9AGAM</name>